<name>A0A2Z2HHX7_9ARCH</name>
<organism evidence="2 3">
    <name type="scientific">Candidatus Nitrosomarinus catalinensis</name>
    <dbReference type="NCBI Taxonomy" id="1898749"/>
    <lineage>
        <taxon>Archaea</taxon>
        <taxon>Nitrososphaerota</taxon>
        <taxon>Nitrososphaeria</taxon>
        <taxon>Nitrosopumilales</taxon>
        <taxon>Nitrosopumilaceae</taxon>
        <taxon>Candidatus Nitrosomarinus</taxon>
    </lineage>
</organism>
<protein>
    <submittedName>
        <fullName evidence="2">Fructoselysine 3-epimerase</fullName>
    </submittedName>
</protein>
<evidence type="ECO:0000313" key="3">
    <source>
        <dbReference type="Proteomes" id="UP000249949"/>
    </source>
</evidence>
<dbReference type="EMBL" id="CP021324">
    <property type="protein sequence ID" value="ARS63797.1"/>
    <property type="molecule type" value="Genomic_DNA"/>
</dbReference>
<dbReference type="GeneID" id="32900666"/>
<dbReference type="PANTHER" id="PTHR12110">
    <property type="entry name" value="HYDROXYPYRUVATE ISOMERASE"/>
    <property type="match status" value="1"/>
</dbReference>
<reference evidence="2 3" key="1">
    <citation type="journal article" date="2017" name="Environ. Microbiol.">
        <title>Genome and epigenome of a novel marine Thaumarchaeota strain suggest viral infection, phosphorothioation DNA modification and multiple restriction systems.</title>
        <authorList>
            <person name="Ahlgren N.A."/>
            <person name="Chen Y."/>
            <person name="Needham D.M."/>
            <person name="Parada A.E."/>
            <person name="Sachdeva R."/>
            <person name="Trinh V."/>
            <person name="Chen T."/>
            <person name="Fuhrman J.A."/>
        </authorList>
    </citation>
    <scope>NUCLEOTIDE SEQUENCE [LARGE SCALE GENOMIC DNA]</scope>
    <source>
        <strain evidence="2 3">SPOT01</strain>
    </source>
</reference>
<dbReference type="InterPro" id="IPR050312">
    <property type="entry name" value="IolE/XylAMocC-like"/>
</dbReference>
<evidence type="ECO:0000259" key="1">
    <source>
        <dbReference type="Pfam" id="PF01261"/>
    </source>
</evidence>
<dbReference type="Gene3D" id="3.20.20.150">
    <property type="entry name" value="Divalent-metal-dependent TIM barrel enzymes"/>
    <property type="match status" value="1"/>
</dbReference>
<accession>A0A2Z2HHX7</accession>
<dbReference type="AlphaFoldDB" id="A0A2Z2HHX7"/>
<proteinExistence type="predicted"/>
<feature type="domain" description="Xylose isomerase-like TIM barrel" evidence="1">
    <location>
        <begin position="25"/>
        <end position="270"/>
    </location>
</feature>
<dbReference type="SUPFAM" id="SSF51658">
    <property type="entry name" value="Xylose isomerase-like"/>
    <property type="match status" value="1"/>
</dbReference>
<gene>
    <name evidence="2" type="ORF">NMSP_0165</name>
</gene>
<dbReference type="Proteomes" id="UP000249949">
    <property type="component" value="Chromosome"/>
</dbReference>
<sequence length="275" mass="31484">MKLAFSSNAYRNYSIEDCIDSIHFAGYDSIEIMCDVPHAFPPLPNEKIQSIHNSLKKNSMSISNLNGFMMTAIDDFHHPSWIEESKTYRQKRIDHTKNCLYLASLLGAKSVSTEPGGPKTNQSSEKELEIFQEGLLEVLPLAEDLGVHLLIEPEPELLIENSSQFVRFIEKFDSKYLGLNFDIGHFFCVNEDPEKLIINLHDYIKHIHLEDIAYSKKHHHLIPGHGAIDFKKFFTSLNSINYTGYVTVELYPYQNNPQDAAIESMTYLKSLIENV</sequence>
<dbReference type="Pfam" id="PF01261">
    <property type="entry name" value="AP_endonuc_2"/>
    <property type="match status" value="1"/>
</dbReference>
<evidence type="ECO:0000313" key="2">
    <source>
        <dbReference type="EMBL" id="ARS63797.1"/>
    </source>
</evidence>
<dbReference type="KEGG" id="nct:NMSP_0165"/>
<dbReference type="RefSeq" id="WP_086908305.1">
    <property type="nucleotide sequence ID" value="NZ_CP021324.1"/>
</dbReference>
<dbReference type="InterPro" id="IPR013022">
    <property type="entry name" value="Xyl_isomerase-like_TIM-brl"/>
</dbReference>
<dbReference type="PANTHER" id="PTHR12110:SF21">
    <property type="entry name" value="XYLOSE ISOMERASE-LIKE TIM BARREL DOMAIN-CONTAINING PROTEIN"/>
    <property type="match status" value="1"/>
</dbReference>
<dbReference type="OrthoDB" id="372143at2157"/>
<keyword evidence="3" id="KW-1185">Reference proteome</keyword>
<dbReference type="InterPro" id="IPR036237">
    <property type="entry name" value="Xyl_isomerase-like_sf"/>
</dbReference>